<dbReference type="Gene3D" id="3.40.50.300">
    <property type="entry name" value="P-loop containing nucleotide triphosphate hydrolases"/>
    <property type="match status" value="1"/>
</dbReference>
<dbReference type="InterPro" id="IPR027417">
    <property type="entry name" value="P-loop_NTPase"/>
</dbReference>
<reference evidence="1" key="1">
    <citation type="journal article" date="2014" name="Front. Microbiol.">
        <title>High frequency of phylogenetically diverse reductive dehalogenase-homologous genes in deep subseafloor sedimentary metagenomes.</title>
        <authorList>
            <person name="Kawai M."/>
            <person name="Futagami T."/>
            <person name="Toyoda A."/>
            <person name="Takaki Y."/>
            <person name="Nishi S."/>
            <person name="Hori S."/>
            <person name="Arai W."/>
            <person name="Tsubouchi T."/>
            <person name="Morono Y."/>
            <person name="Uchiyama I."/>
            <person name="Ito T."/>
            <person name="Fujiyama A."/>
            <person name="Inagaki F."/>
            <person name="Takami H."/>
        </authorList>
    </citation>
    <scope>NUCLEOTIDE SEQUENCE</scope>
    <source>
        <strain evidence="1">Expedition CK06-06</strain>
    </source>
</reference>
<feature type="non-terminal residue" evidence="1">
    <location>
        <position position="1"/>
    </location>
</feature>
<organism evidence="1">
    <name type="scientific">marine sediment metagenome</name>
    <dbReference type="NCBI Taxonomy" id="412755"/>
    <lineage>
        <taxon>unclassified sequences</taxon>
        <taxon>metagenomes</taxon>
        <taxon>ecological metagenomes</taxon>
    </lineage>
</organism>
<comment type="caution">
    <text evidence="1">The sequence shown here is derived from an EMBL/GenBank/DDBJ whole genome shotgun (WGS) entry which is preliminary data.</text>
</comment>
<accession>X1GQM4</accession>
<sequence>IFAKARELAPSIIYFDEIEALTTSRGGWKGS</sequence>
<evidence type="ECO:0000313" key="1">
    <source>
        <dbReference type="EMBL" id="GAH60191.1"/>
    </source>
</evidence>
<proteinExistence type="predicted"/>
<gene>
    <name evidence="1" type="ORF">S03H2_27302</name>
</gene>
<name>X1GQM4_9ZZZZ</name>
<protein>
    <submittedName>
        <fullName evidence="1">Uncharacterized protein</fullName>
    </submittedName>
</protein>
<dbReference type="EMBL" id="BARU01016308">
    <property type="protein sequence ID" value="GAH60191.1"/>
    <property type="molecule type" value="Genomic_DNA"/>
</dbReference>
<dbReference type="AlphaFoldDB" id="X1GQM4"/>
<feature type="non-terminal residue" evidence="1">
    <location>
        <position position="31"/>
    </location>
</feature>